<feature type="domain" description="FdhE central" evidence="4">
    <location>
        <begin position="179"/>
        <end position="215"/>
    </location>
</feature>
<dbReference type="NCBIfam" id="TIGR01562">
    <property type="entry name" value="FdhE"/>
    <property type="match status" value="1"/>
</dbReference>
<dbReference type="Pfam" id="PF24860">
    <property type="entry name" value="FdhE_C"/>
    <property type="match status" value="1"/>
</dbReference>
<dbReference type="PIRSF" id="PIRSF018296">
    <property type="entry name" value="Format_dh_formtn"/>
    <property type="match status" value="1"/>
</dbReference>
<dbReference type="HAMAP" id="MF_00611">
    <property type="entry name" value="FdeH"/>
    <property type="match status" value="1"/>
</dbReference>
<sequence>MTIASEIPLSFADKSPLAIKPVIAADQQAVYQHRAERLAKLAEDSPLADYLTLCVSLVSTQQTLCDTDMGPAPEVNVNQAMPLQGHGSNQYWIVQLQLLLTQLLDKVPSSISPVVKRLMCQTPEQLQKWGNCLWRGHFSQVPAEYRLFIWAALAVYWGHWAPAVIARMDVNQIKQQTKCPVCGSHPVASVVVDKPREGLRYLHCSLCDSEWHYVRAHCTSCNQSKAVELWSFESHQAPIRVESCDDCDGYTKMLFLNLAPQMDAVADDLASMGLDAKLAEKGFHATTVNPLLLADEVAP</sequence>
<accession>A0A094JYD8</accession>
<dbReference type="InterPro" id="IPR056797">
    <property type="entry name" value="FdhE_central"/>
</dbReference>
<name>A0A094JYD8_9GAMM</name>
<keyword evidence="7" id="KW-1185">Reference proteome</keyword>
<dbReference type="STRING" id="1515746.HR45_10375"/>
<comment type="subcellular location">
    <subcellularLocation>
        <location evidence="2">Cytoplasm</location>
    </subcellularLocation>
</comment>
<dbReference type="CDD" id="cd16341">
    <property type="entry name" value="FdhE"/>
    <property type="match status" value="1"/>
</dbReference>
<dbReference type="GO" id="GO:0005829">
    <property type="term" value="C:cytosol"/>
    <property type="evidence" value="ECO:0007669"/>
    <property type="project" value="TreeGrafter"/>
</dbReference>
<dbReference type="Gene3D" id="3.90.1670.10">
    <property type="entry name" value="FdhE-like domain"/>
    <property type="match status" value="1"/>
</dbReference>
<organism evidence="6 7">
    <name type="scientific">Shewanella mangrovi</name>
    <dbReference type="NCBI Taxonomy" id="1515746"/>
    <lineage>
        <taxon>Bacteria</taxon>
        <taxon>Pseudomonadati</taxon>
        <taxon>Pseudomonadota</taxon>
        <taxon>Gammaproteobacteria</taxon>
        <taxon>Alteromonadales</taxon>
        <taxon>Shewanellaceae</taxon>
        <taxon>Shewanella</taxon>
    </lineage>
</organism>
<comment type="similarity">
    <text evidence="2">Belongs to the FdhE family.</text>
</comment>
<evidence type="ECO:0000256" key="2">
    <source>
        <dbReference type="HAMAP-Rule" id="MF_00611"/>
    </source>
</evidence>
<dbReference type="InterPro" id="IPR024064">
    <property type="entry name" value="FdhE-like_sf"/>
</dbReference>
<dbReference type="AlphaFoldDB" id="A0A094JYD8"/>
<dbReference type="GO" id="GO:0051604">
    <property type="term" value="P:protein maturation"/>
    <property type="evidence" value="ECO:0007669"/>
    <property type="project" value="TreeGrafter"/>
</dbReference>
<dbReference type="OrthoDB" id="9794151at2"/>
<dbReference type="RefSeq" id="WP_037442557.1">
    <property type="nucleotide sequence ID" value="NZ_JPEO01000006.1"/>
</dbReference>
<dbReference type="Proteomes" id="UP000029264">
    <property type="component" value="Unassembled WGS sequence"/>
</dbReference>
<feature type="domain" description="FdhE N-terminal" evidence="3">
    <location>
        <begin position="19"/>
        <end position="169"/>
    </location>
</feature>
<proteinExistence type="inferred from homology"/>
<evidence type="ECO:0000313" key="6">
    <source>
        <dbReference type="EMBL" id="KFZ37416.1"/>
    </source>
</evidence>
<evidence type="ECO:0000259" key="3">
    <source>
        <dbReference type="Pfam" id="PF04216"/>
    </source>
</evidence>
<keyword evidence="1 2" id="KW-0963">Cytoplasm</keyword>
<dbReference type="EMBL" id="JPEO01000006">
    <property type="protein sequence ID" value="KFZ37416.1"/>
    <property type="molecule type" value="Genomic_DNA"/>
</dbReference>
<dbReference type="InterPro" id="IPR006452">
    <property type="entry name" value="Formate_DH_accessory"/>
</dbReference>
<dbReference type="InterPro" id="IPR056774">
    <property type="entry name" value="FdhE_N"/>
</dbReference>
<comment type="function">
    <text evidence="2">Necessary for formate dehydrogenase activity.</text>
</comment>
<dbReference type="PANTHER" id="PTHR37689">
    <property type="entry name" value="PROTEIN FDHE"/>
    <property type="match status" value="1"/>
</dbReference>
<reference evidence="6 7" key="1">
    <citation type="submission" date="2014-06" db="EMBL/GenBank/DDBJ databases">
        <title>Shewanella sp. YQH10.</title>
        <authorList>
            <person name="Liu Y."/>
            <person name="Zeng R."/>
        </authorList>
    </citation>
    <scope>NUCLEOTIDE SEQUENCE [LARGE SCALE GENOMIC DNA]</scope>
    <source>
        <strain evidence="6 7">YQH10</strain>
    </source>
</reference>
<dbReference type="eggNOG" id="COG3058">
    <property type="taxonomic scope" value="Bacteria"/>
</dbReference>
<dbReference type="GO" id="GO:0008199">
    <property type="term" value="F:ferric iron binding"/>
    <property type="evidence" value="ECO:0007669"/>
    <property type="project" value="TreeGrafter"/>
</dbReference>
<dbReference type="InterPro" id="IPR056796">
    <property type="entry name" value="FdhE_C"/>
</dbReference>
<evidence type="ECO:0000259" key="4">
    <source>
        <dbReference type="Pfam" id="PF24859"/>
    </source>
</evidence>
<dbReference type="SUPFAM" id="SSF144020">
    <property type="entry name" value="FdhE-like"/>
    <property type="match status" value="1"/>
</dbReference>
<dbReference type="Pfam" id="PF24859">
    <property type="entry name" value="FdhE_central"/>
    <property type="match status" value="1"/>
</dbReference>
<comment type="caution">
    <text evidence="6">The sequence shown here is derived from an EMBL/GenBank/DDBJ whole genome shotgun (WGS) entry which is preliminary data.</text>
</comment>
<evidence type="ECO:0000256" key="1">
    <source>
        <dbReference type="ARBA" id="ARBA00022490"/>
    </source>
</evidence>
<protein>
    <recommendedName>
        <fullName evidence="2">Protein FdhE homolog</fullName>
    </recommendedName>
</protein>
<dbReference type="PANTHER" id="PTHR37689:SF1">
    <property type="entry name" value="PROTEIN FDHE"/>
    <property type="match status" value="1"/>
</dbReference>
<evidence type="ECO:0000313" key="7">
    <source>
        <dbReference type="Proteomes" id="UP000029264"/>
    </source>
</evidence>
<gene>
    <name evidence="2" type="primary">fdhE</name>
    <name evidence="6" type="ORF">HR45_10375</name>
</gene>
<evidence type="ECO:0000259" key="5">
    <source>
        <dbReference type="Pfam" id="PF24860"/>
    </source>
</evidence>
<feature type="domain" description="FdhE C-terminal" evidence="5">
    <location>
        <begin position="217"/>
        <end position="292"/>
    </location>
</feature>
<dbReference type="Pfam" id="PF04216">
    <property type="entry name" value="FdhE_N"/>
    <property type="match status" value="1"/>
</dbReference>